<dbReference type="GO" id="GO:0003729">
    <property type="term" value="F:mRNA binding"/>
    <property type="evidence" value="ECO:0007669"/>
    <property type="project" value="InterPro"/>
</dbReference>
<dbReference type="GO" id="GO:0071207">
    <property type="term" value="F:histone pre-mRNA stem-loop binding"/>
    <property type="evidence" value="ECO:0007669"/>
    <property type="project" value="TreeGrafter"/>
</dbReference>
<dbReference type="GO" id="GO:0006398">
    <property type="term" value="P:mRNA 3'-end processing by stem-loop binding and cleavage"/>
    <property type="evidence" value="ECO:0007669"/>
    <property type="project" value="TreeGrafter"/>
</dbReference>
<dbReference type="InterPro" id="IPR026502">
    <property type="entry name" value="SLBP1/SLBP2"/>
</dbReference>
<evidence type="ECO:0000313" key="5">
    <source>
        <dbReference type="EMBL" id="KAG7380908.1"/>
    </source>
</evidence>
<accession>A0A8T1VL21</accession>
<evidence type="ECO:0000256" key="2">
    <source>
        <dbReference type="ARBA" id="ARBA00022884"/>
    </source>
</evidence>
<proteinExistence type="inferred from homology"/>
<evidence type="ECO:0000256" key="1">
    <source>
        <dbReference type="ARBA" id="ARBA00006151"/>
    </source>
</evidence>
<comment type="similarity">
    <text evidence="1">Belongs to the SLBP family.</text>
</comment>
<dbReference type="PANTHER" id="PTHR17408">
    <property type="entry name" value="HISTONE RNA HAIRPIN-BINDING PROTEIN"/>
    <property type="match status" value="1"/>
</dbReference>
<dbReference type="Pfam" id="PF15247">
    <property type="entry name" value="SLBP_RNA_bind"/>
    <property type="match status" value="1"/>
</dbReference>
<dbReference type="OrthoDB" id="265795at2759"/>
<feature type="compositionally biased region" description="Basic and acidic residues" evidence="3">
    <location>
        <begin position="56"/>
        <end position="76"/>
    </location>
</feature>
<dbReference type="AlphaFoldDB" id="A0A8T1VL21"/>
<evidence type="ECO:0000313" key="6">
    <source>
        <dbReference type="Proteomes" id="UP000694044"/>
    </source>
</evidence>
<dbReference type="GO" id="GO:0005737">
    <property type="term" value="C:cytoplasm"/>
    <property type="evidence" value="ECO:0007669"/>
    <property type="project" value="TreeGrafter"/>
</dbReference>
<reference evidence="5" key="1">
    <citation type="submission" date="2021-02" db="EMBL/GenBank/DDBJ databases">
        <authorList>
            <person name="Palmer J.M."/>
        </authorList>
    </citation>
    <scope>NUCLEOTIDE SEQUENCE</scope>
    <source>
        <strain evidence="5">SCRP734</strain>
    </source>
</reference>
<dbReference type="EMBL" id="JAGDFM010000270">
    <property type="protein sequence ID" value="KAG7380908.1"/>
    <property type="molecule type" value="Genomic_DNA"/>
</dbReference>
<feature type="compositionally biased region" description="Polar residues" evidence="3">
    <location>
        <begin position="44"/>
        <end position="53"/>
    </location>
</feature>
<sequence length="229" mass="25240">MKRGAEAMNGGDSAQGDRNSKGNRGWQRPNHKRLRHEDRDRSRNGSSNANSTAGVDAKDPPKVKTLADEKETDPHRLAQRQKQIDYGKNTIGYDLYCAQVPRHQRQPSKHPMTPDKTMRIGKKVFDGIVRKWRQALHKYDPPELAEAIKTVNVESSVAAAAAASSLGSADVKMQEGAAAATSCSAFTATSTEPGVKKEERASTPPSRSIYENFDEDNFDEDNDSDDDLL</sequence>
<keyword evidence="6" id="KW-1185">Reference proteome</keyword>
<comment type="caution">
    <text evidence="5">The sequence shown here is derived from an EMBL/GenBank/DDBJ whole genome shotgun (WGS) entry which is preliminary data.</text>
</comment>
<dbReference type="FunFam" id="1.10.8.1120:FF:000001">
    <property type="entry name" value="Histone RNA hairpin-binding protein-like"/>
    <property type="match status" value="1"/>
</dbReference>
<feature type="compositionally biased region" description="Low complexity" evidence="3">
    <location>
        <begin position="182"/>
        <end position="191"/>
    </location>
</feature>
<organism evidence="5 6">
    <name type="scientific">Phytophthora pseudosyringae</name>
    <dbReference type="NCBI Taxonomy" id="221518"/>
    <lineage>
        <taxon>Eukaryota</taxon>
        <taxon>Sar</taxon>
        <taxon>Stramenopiles</taxon>
        <taxon>Oomycota</taxon>
        <taxon>Peronosporomycetes</taxon>
        <taxon>Peronosporales</taxon>
        <taxon>Peronosporaceae</taxon>
        <taxon>Phytophthora</taxon>
    </lineage>
</organism>
<dbReference type="GO" id="GO:0051028">
    <property type="term" value="P:mRNA transport"/>
    <property type="evidence" value="ECO:0007669"/>
    <property type="project" value="TreeGrafter"/>
</dbReference>
<keyword evidence="2" id="KW-0694">RNA-binding</keyword>
<dbReference type="InterPro" id="IPR029344">
    <property type="entry name" value="SLBP_RNA_bind"/>
</dbReference>
<feature type="compositionally biased region" description="Acidic residues" evidence="3">
    <location>
        <begin position="212"/>
        <end position="229"/>
    </location>
</feature>
<evidence type="ECO:0000259" key="4">
    <source>
        <dbReference type="Pfam" id="PF15247"/>
    </source>
</evidence>
<feature type="domain" description="Histone RNA hairpin-binding protein RNA-binding" evidence="4">
    <location>
        <begin position="72"/>
        <end position="141"/>
    </location>
</feature>
<gene>
    <name evidence="5" type="ORF">PHYPSEUDO_006678</name>
</gene>
<dbReference type="PANTHER" id="PTHR17408:SF0">
    <property type="entry name" value="HISTONE RNA HAIRPIN-BINDING PROTEIN"/>
    <property type="match status" value="1"/>
</dbReference>
<feature type="region of interest" description="Disordered" evidence="3">
    <location>
        <begin position="1"/>
        <end position="85"/>
    </location>
</feature>
<name>A0A8T1VL21_9STRA</name>
<dbReference type="Proteomes" id="UP000694044">
    <property type="component" value="Unassembled WGS sequence"/>
</dbReference>
<protein>
    <recommendedName>
        <fullName evidence="4">Histone RNA hairpin-binding protein RNA-binding domain-containing protein</fullName>
    </recommendedName>
</protein>
<dbReference type="GO" id="GO:0071204">
    <property type="term" value="C:histone pre-mRNA 3'end processing complex"/>
    <property type="evidence" value="ECO:0007669"/>
    <property type="project" value="TreeGrafter"/>
</dbReference>
<evidence type="ECO:0000256" key="3">
    <source>
        <dbReference type="SAM" id="MobiDB-lite"/>
    </source>
</evidence>
<feature type="region of interest" description="Disordered" evidence="3">
    <location>
        <begin position="182"/>
        <end position="229"/>
    </location>
</feature>